<dbReference type="PANTHER" id="PTHR24320:SF282">
    <property type="entry name" value="WW DOMAIN-CONTAINING OXIDOREDUCTASE"/>
    <property type="match status" value="1"/>
</dbReference>
<proteinExistence type="inferred from homology"/>
<comment type="similarity">
    <text evidence="1">Belongs to the short-chain dehydrogenases/reductases (SDR) family.</text>
</comment>
<dbReference type="Proteomes" id="UP000053611">
    <property type="component" value="Unassembled WGS sequence"/>
</dbReference>
<keyword evidence="3" id="KW-0560">Oxidoreductase</keyword>
<organism evidence="4 5">
    <name type="scientific">Cutaneotrichosporon oleaginosum</name>
    <dbReference type="NCBI Taxonomy" id="879819"/>
    <lineage>
        <taxon>Eukaryota</taxon>
        <taxon>Fungi</taxon>
        <taxon>Dikarya</taxon>
        <taxon>Basidiomycota</taxon>
        <taxon>Agaricomycotina</taxon>
        <taxon>Tremellomycetes</taxon>
        <taxon>Trichosporonales</taxon>
        <taxon>Trichosporonaceae</taxon>
        <taxon>Cutaneotrichosporon</taxon>
    </lineage>
</organism>
<dbReference type="InterPro" id="IPR002347">
    <property type="entry name" value="SDR_fam"/>
</dbReference>
<accession>A0A0J0XWM6</accession>
<dbReference type="SUPFAM" id="SSF51735">
    <property type="entry name" value="NAD(P)-binding Rossmann-fold domains"/>
    <property type="match status" value="1"/>
</dbReference>
<gene>
    <name evidence="4" type="ORF">CC85DRAFT_306663</name>
</gene>
<evidence type="ECO:0000256" key="3">
    <source>
        <dbReference type="ARBA" id="ARBA00023002"/>
    </source>
</evidence>
<evidence type="ECO:0000313" key="4">
    <source>
        <dbReference type="EMBL" id="KLT45467.1"/>
    </source>
</evidence>
<dbReference type="GO" id="GO:0016491">
    <property type="term" value="F:oxidoreductase activity"/>
    <property type="evidence" value="ECO:0007669"/>
    <property type="project" value="UniProtKB-KW"/>
</dbReference>
<dbReference type="Pfam" id="PF00106">
    <property type="entry name" value="adh_short"/>
    <property type="match status" value="1"/>
</dbReference>
<dbReference type="STRING" id="879819.A0A0J0XWM6"/>
<dbReference type="PANTHER" id="PTHR24320">
    <property type="entry name" value="RETINOL DEHYDROGENASE"/>
    <property type="match status" value="1"/>
</dbReference>
<dbReference type="PRINTS" id="PR00081">
    <property type="entry name" value="GDHRDH"/>
</dbReference>
<evidence type="ECO:0000313" key="5">
    <source>
        <dbReference type="Proteomes" id="UP000053611"/>
    </source>
</evidence>
<sequence length="363" mass="38983">MAATTNPIAAFFAAAWWNILTLVHSGWVFLPWIRPHWTVDQMADQRGRVVVITGGNSGTGYATAAAYYARGARVLLLCRSAERAAAAIADLQRGGVANVLSEMEYAPVDTSRAGTLEHIPCDLADLDSVAAAARAIAARVQRVDVLFANAGIMAMRGRTKQGYPLQFGTNVLGHQRLIALLLPQLRTPRSRPARIITVASAAHVSAPPGGVDYAALDARAARDAWLEYGESKWANIALAKYMHARWGPACADGVCGVPAPGTGEIISVAVHPGIVATNLFMHNAWAKWLSHKFTWALRCVSATAATGALNQIWAAEVADPVARELSGAYVWCYQCKGRERADLDAAAGEKVWAWCETQVARQE</sequence>
<evidence type="ECO:0000256" key="2">
    <source>
        <dbReference type="ARBA" id="ARBA00022857"/>
    </source>
</evidence>
<dbReference type="OrthoDB" id="191139at2759"/>
<evidence type="ECO:0000256" key="1">
    <source>
        <dbReference type="ARBA" id="ARBA00006484"/>
    </source>
</evidence>
<reference evidence="4 5" key="1">
    <citation type="submission" date="2015-03" db="EMBL/GenBank/DDBJ databases">
        <title>Genomics and transcriptomics of the oil-accumulating basidiomycete yeast T. oleaginosus allow insights into substrate utilization and the diverse evolutionary trajectories of mating systems in fungi.</title>
        <authorList>
            <consortium name="DOE Joint Genome Institute"/>
            <person name="Kourist R."/>
            <person name="Kracht O."/>
            <person name="Bracharz F."/>
            <person name="Lipzen A."/>
            <person name="Nolan M."/>
            <person name="Ohm R."/>
            <person name="Grigoriev I."/>
            <person name="Sun S."/>
            <person name="Heitman J."/>
            <person name="Bruck T."/>
            <person name="Nowrousian M."/>
        </authorList>
    </citation>
    <scope>NUCLEOTIDE SEQUENCE [LARGE SCALE GENOMIC DNA]</scope>
    <source>
        <strain evidence="4 5">IBC0246</strain>
    </source>
</reference>
<dbReference type="Gene3D" id="3.40.50.720">
    <property type="entry name" value="NAD(P)-binding Rossmann-like Domain"/>
    <property type="match status" value="1"/>
</dbReference>
<dbReference type="InterPro" id="IPR036291">
    <property type="entry name" value="NAD(P)-bd_dom_sf"/>
</dbReference>
<dbReference type="EMBL" id="KQ087181">
    <property type="protein sequence ID" value="KLT45467.1"/>
    <property type="molecule type" value="Genomic_DNA"/>
</dbReference>
<protein>
    <submittedName>
        <fullName evidence="4">NAD(P)-binding protein</fullName>
    </submittedName>
</protein>
<keyword evidence="2" id="KW-0521">NADP</keyword>
<dbReference type="AlphaFoldDB" id="A0A0J0XWM6"/>
<keyword evidence="5" id="KW-1185">Reference proteome</keyword>
<name>A0A0J0XWM6_9TREE</name>